<evidence type="ECO:0000256" key="2">
    <source>
        <dbReference type="ARBA" id="ARBA00022679"/>
    </source>
</evidence>
<dbReference type="EMBL" id="AP014545">
    <property type="protein sequence ID" value="BBB24758.1"/>
    <property type="molecule type" value="Genomic_DNA"/>
</dbReference>
<protein>
    <recommendedName>
        <fullName evidence="4">Arginine N-succinyltransferase</fullName>
        <ecNumber evidence="4">2.3.1.109</ecNumber>
    </recommendedName>
</protein>
<accession>A0A7R6P8E4</accession>
<dbReference type="SUPFAM" id="SSF55729">
    <property type="entry name" value="Acyl-CoA N-acyltransferases (Nat)"/>
    <property type="match status" value="1"/>
</dbReference>
<keyword evidence="2 5" id="KW-0808">Transferase</keyword>
<dbReference type="Gene3D" id="2.40.40.20">
    <property type="match status" value="1"/>
</dbReference>
<name>A0A7R6P8E4_9GAMM</name>
<dbReference type="InterPro" id="IPR016181">
    <property type="entry name" value="Acyl_CoA_acyltransferase"/>
</dbReference>
<keyword evidence="3 5" id="KW-0012">Acyltransferase</keyword>
<dbReference type="Gene3D" id="3.40.630.30">
    <property type="match status" value="1"/>
</dbReference>
<reference evidence="5 6" key="1">
    <citation type="journal article" date="2008" name="Int. J. Syst. Evol. Microbiol.">
        <title>Amphritea japonica sp. nov. and Amphritea balenae sp. nov., isolated from the sediment adjacent to sperm whale carcasses off Kagoshima, Japan.</title>
        <authorList>
            <person name="Miyazaki M."/>
            <person name="Nogi Y."/>
            <person name="Fujiwara Y."/>
            <person name="Kawato M."/>
            <person name="Nagahama T."/>
            <person name="Kubokawa K."/>
            <person name="Horikoshi K."/>
        </authorList>
    </citation>
    <scope>NUCLEOTIDE SEQUENCE [LARGE SCALE GENOMIC DNA]</scope>
    <source>
        <strain evidence="5 6">ATCC BAA-1530</strain>
    </source>
</reference>
<dbReference type="NCBIfam" id="TIGR03244">
    <property type="entry name" value="arg_catab_AstA"/>
    <property type="match status" value="1"/>
</dbReference>
<dbReference type="PANTHER" id="PTHR30420:SF1">
    <property type="entry name" value="ARGININE N-SUCCINYLTRANSFERASE"/>
    <property type="match status" value="1"/>
</dbReference>
<evidence type="ECO:0000313" key="6">
    <source>
        <dbReference type="Proteomes" id="UP000595663"/>
    </source>
</evidence>
<dbReference type="AlphaFoldDB" id="A0A7R6P8E4"/>
<dbReference type="GO" id="GO:0008791">
    <property type="term" value="F:arginine N-succinyltransferase activity"/>
    <property type="evidence" value="ECO:0007669"/>
    <property type="project" value="UniProtKB-UniRule"/>
</dbReference>
<proteinExistence type="predicted"/>
<dbReference type="EC" id="2.3.1.109" evidence="4"/>
<dbReference type="OrthoDB" id="21121at2"/>
<sequence>MNDFNLIRPIRLSDLDRLCEIAHQSGPGFTSLPSNRALLKAKISASETAFSLTSPDPQGDSYLFALEECQSGKLIGICGIESAVGLREPFYHYRLGTVVHASRELGVHNSFQTLYLCNDFTGYAEVCTLYLDPEYRRDNNGALLSRCRFLFMAQFRERFSDKVLAEMRGVSDSRGRSPFWNGLGQHFFSMEFSEADYLTGSGNKVFIAELMPKHSIYIHLLPESAQQVIGEVHQNTLPARKLLESEGFRYEKYIDIFDGGPTLACELKDIRAIRKSYFITVHTGPSLEHSNAYLICNTQLRNFRCTVVQIAPSEGKITLPAELCHRLLVSDGDLLRVVPLKHRS</sequence>
<dbReference type="PANTHER" id="PTHR30420">
    <property type="entry name" value="N-SUCCINYLARGININE DIHYDROLASE"/>
    <property type="match status" value="1"/>
</dbReference>
<evidence type="ECO:0000256" key="4">
    <source>
        <dbReference type="NCBIfam" id="TIGR03244"/>
    </source>
</evidence>
<evidence type="ECO:0000256" key="1">
    <source>
        <dbReference type="ARBA" id="ARBA00022503"/>
    </source>
</evidence>
<organism evidence="5 6">
    <name type="scientific">Amphritea japonica ATCC BAA-1530</name>
    <dbReference type="NCBI Taxonomy" id="1278309"/>
    <lineage>
        <taxon>Bacteria</taxon>
        <taxon>Pseudomonadati</taxon>
        <taxon>Pseudomonadota</taxon>
        <taxon>Gammaproteobacteria</taxon>
        <taxon>Oceanospirillales</taxon>
        <taxon>Oceanospirillaceae</taxon>
        <taxon>Amphritea</taxon>
    </lineage>
</organism>
<dbReference type="Pfam" id="PF04958">
    <property type="entry name" value="AstA"/>
    <property type="match status" value="1"/>
</dbReference>
<keyword evidence="1" id="KW-0056">Arginine metabolism</keyword>
<dbReference type="KEGG" id="ajp:AMJAP_0159"/>
<dbReference type="Proteomes" id="UP000595663">
    <property type="component" value="Chromosome"/>
</dbReference>
<dbReference type="InterPro" id="IPR017650">
    <property type="entry name" value="Arginine_N-succinylTrfase"/>
</dbReference>
<dbReference type="NCBIfam" id="TIGR03243">
    <property type="entry name" value="arg_catab_AOST"/>
    <property type="match status" value="1"/>
</dbReference>
<evidence type="ECO:0000256" key="3">
    <source>
        <dbReference type="ARBA" id="ARBA00023315"/>
    </source>
</evidence>
<dbReference type="GO" id="GO:0006527">
    <property type="term" value="P:L-arginine catabolic process"/>
    <property type="evidence" value="ECO:0007669"/>
    <property type="project" value="UniProtKB-UniRule"/>
</dbReference>
<keyword evidence="6" id="KW-1185">Reference proteome</keyword>
<dbReference type="InterPro" id="IPR007041">
    <property type="entry name" value="Arg_succinylTrfase_AstA/AruG"/>
</dbReference>
<gene>
    <name evidence="5" type="primary">astA</name>
    <name evidence="5" type="ORF">AMJAP_0159</name>
</gene>
<evidence type="ECO:0000313" key="5">
    <source>
        <dbReference type="EMBL" id="BBB24758.1"/>
    </source>
</evidence>
<dbReference type="RefSeq" id="WP_019621070.1">
    <property type="nucleotide sequence ID" value="NZ_AP014545.1"/>
</dbReference>